<keyword evidence="1" id="KW-1133">Transmembrane helix</keyword>
<gene>
    <name evidence="2" type="ORF">UFOVP245_145</name>
</gene>
<name>A0A6J7WUI7_9CAUD</name>
<dbReference type="EMBL" id="LR798287">
    <property type="protein sequence ID" value="CAB5221397.1"/>
    <property type="molecule type" value="Genomic_DNA"/>
</dbReference>
<reference evidence="2" key="1">
    <citation type="submission" date="2020-05" db="EMBL/GenBank/DDBJ databases">
        <authorList>
            <person name="Chiriac C."/>
            <person name="Salcher M."/>
            <person name="Ghai R."/>
            <person name="Kavagutti S V."/>
        </authorList>
    </citation>
    <scope>NUCLEOTIDE SEQUENCE</scope>
</reference>
<feature type="transmembrane region" description="Helical" evidence="1">
    <location>
        <begin position="7"/>
        <end position="27"/>
    </location>
</feature>
<evidence type="ECO:0000313" key="2">
    <source>
        <dbReference type="EMBL" id="CAB5221397.1"/>
    </source>
</evidence>
<proteinExistence type="predicted"/>
<organism evidence="2">
    <name type="scientific">uncultured Caudovirales phage</name>
    <dbReference type="NCBI Taxonomy" id="2100421"/>
    <lineage>
        <taxon>Viruses</taxon>
        <taxon>Duplodnaviria</taxon>
        <taxon>Heunggongvirae</taxon>
        <taxon>Uroviricota</taxon>
        <taxon>Caudoviricetes</taxon>
        <taxon>Peduoviridae</taxon>
        <taxon>Maltschvirus</taxon>
        <taxon>Maltschvirus maltsch</taxon>
    </lineage>
</organism>
<keyword evidence="1" id="KW-0812">Transmembrane</keyword>
<keyword evidence="1" id="KW-0472">Membrane</keyword>
<protein>
    <submittedName>
        <fullName evidence="2">Uncharacterized protein</fullName>
    </submittedName>
</protein>
<sequence length="68" mass="7896">MNISIDTLIFTSVYVLILVVISHWYYIVGYRRGISETVISLKRFENDAVDRALRKMQAENLAMEAQDD</sequence>
<accession>A0A6J7WUI7</accession>
<evidence type="ECO:0000256" key="1">
    <source>
        <dbReference type="SAM" id="Phobius"/>
    </source>
</evidence>